<keyword evidence="2" id="KW-0378">Hydrolase</keyword>
<dbReference type="SUPFAM" id="SSF52540">
    <property type="entry name" value="P-loop containing nucleoside triphosphate hydrolases"/>
    <property type="match status" value="2"/>
</dbReference>
<dbReference type="GO" id="GO:0005524">
    <property type="term" value="F:ATP binding"/>
    <property type="evidence" value="ECO:0007669"/>
    <property type="project" value="InterPro"/>
</dbReference>
<dbReference type="GO" id="GO:0004386">
    <property type="term" value="F:helicase activity"/>
    <property type="evidence" value="ECO:0007669"/>
    <property type="project" value="UniProtKB-KW"/>
</dbReference>
<dbReference type="PROSITE" id="PS51192">
    <property type="entry name" value="HELICASE_ATP_BIND_1"/>
    <property type="match status" value="1"/>
</dbReference>
<comment type="caution">
    <text evidence="2">The sequence shown here is derived from an EMBL/GenBank/DDBJ whole genome shotgun (WGS) entry which is preliminary data.</text>
</comment>
<dbReference type="Proteomes" id="UP000196475">
    <property type="component" value="Unassembled WGS sequence"/>
</dbReference>
<evidence type="ECO:0000259" key="1">
    <source>
        <dbReference type="PROSITE" id="PS51192"/>
    </source>
</evidence>
<accession>A0A1Y3PH64</accession>
<keyword evidence="2" id="KW-0347">Helicase</keyword>
<feature type="domain" description="Helicase ATP-binding" evidence="1">
    <location>
        <begin position="1"/>
        <end position="136"/>
    </location>
</feature>
<dbReference type="Gene3D" id="3.40.50.300">
    <property type="entry name" value="P-loop containing nucleotide triphosphate hydrolases"/>
    <property type="match status" value="1"/>
</dbReference>
<dbReference type="PANTHER" id="PTHR10799">
    <property type="entry name" value="SNF2/RAD54 HELICASE FAMILY"/>
    <property type="match status" value="1"/>
</dbReference>
<dbReference type="InterPro" id="IPR000330">
    <property type="entry name" value="SNF2_N"/>
</dbReference>
<reference evidence="3" key="1">
    <citation type="submission" date="2016-06" db="EMBL/GenBank/DDBJ databases">
        <authorList>
            <person name="Nascimento L."/>
            <person name="Pereira R.V."/>
            <person name="Martins L.F."/>
            <person name="Quaggio R.B."/>
            <person name="Silva A.M."/>
            <person name="Setubal J.C."/>
        </authorList>
    </citation>
    <scope>NUCLEOTIDE SEQUENCE [LARGE SCALE GENOMIC DNA]</scope>
</reference>
<organism evidence="2 3">
    <name type="scientific">Bacillus thermozeamaize</name>
    <dbReference type="NCBI Taxonomy" id="230954"/>
    <lineage>
        <taxon>Bacteria</taxon>
        <taxon>Bacillati</taxon>
        <taxon>Bacillota</taxon>
        <taxon>Bacilli</taxon>
        <taxon>Bacillales</taxon>
        <taxon>Bacillaceae</taxon>
        <taxon>Bacillus</taxon>
    </lineage>
</organism>
<evidence type="ECO:0000313" key="2">
    <source>
        <dbReference type="EMBL" id="OUM86692.1"/>
    </source>
</evidence>
<proteinExistence type="predicted"/>
<sequence>MYNRFTVRKTLVVAPKKVAEATWTDEAARWEHLQLLRVQTVLGTERQRLRALATPADIYVINRDNVQWLVDHYRQAWPFDMVVLDELSSFKNPQSIRFKAMKRVRPKIQRVLGLTGTPAPNGLLDLWAQVYLLDQGQRLYSRFEQFRTRFFDRIPMGDFSKYESKIGAEEAIKAAIEDICISMKAEDYLELPELVQNRIPVELDAKARQAYRQFERQQVLELDGETITAAQAAAVTNKLLQFCAGAVYDENRNVHEIHDAKIEAFLELVESMQGKPLLVFYGYQHDRDRILRAMRQKMRGLEVRELKGPQDYADWNARKIHVALAHPASTAYGLNLQRGGNHICWFTLPWSLELYEQAQKRLHRQGQEEKVIEHFLMVRDSMDEEVAKRLESKARTQQALIDALKVRMERVRTA</sequence>
<protein>
    <submittedName>
        <fullName evidence="2">DEAD/DEAH box helicase</fullName>
    </submittedName>
</protein>
<keyword evidence="2" id="KW-0067">ATP-binding</keyword>
<name>A0A1Y3PH64_9BACI</name>
<evidence type="ECO:0000313" key="3">
    <source>
        <dbReference type="Proteomes" id="UP000196475"/>
    </source>
</evidence>
<dbReference type="InterPro" id="IPR014001">
    <property type="entry name" value="Helicase_ATP-bd"/>
</dbReference>
<dbReference type="EMBL" id="LZRT01000087">
    <property type="protein sequence ID" value="OUM86692.1"/>
    <property type="molecule type" value="Genomic_DNA"/>
</dbReference>
<gene>
    <name evidence="2" type="ORF">BAA01_11700</name>
</gene>
<dbReference type="Gene3D" id="3.40.50.10810">
    <property type="entry name" value="Tandem AAA-ATPase domain"/>
    <property type="match status" value="1"/>
</dbReference>
<keyword evidence="2" id="KW-0547">Nucleotide-binding</keyword>
<dbReference type="AlphaFoldDB" id="A0A1Y3PH64"/>
<dbReference type="InterPro" id="IPR038718">
    <property type="entry name" value="SNF2-like_sf"/>
</dbReference>
<dbReference type="InterPro" id="IPR027417">
    <property type="entry name" value="P-loop_NTPase"/>
</dbReference>
<dbReference type="Pfam" id="PF00176">
    <property type="entry name" value="SNF2-rel_dom"/>
    <property type="match status" value="1"/>
</dbReference>